<evidence type="ECO:0000259" key="7">
    <source>
        <dbReference type="PROSITE" id="PS51212"/>
    </source>
</evidence>
<name>A0AAD4L433_9AGAM</name>
<evidence type="ECO:0000256" key="6">
    <source>
        <dbReference type="ARBA" id="ARBA00023180"/>
    </source>
</evidence>
<evidence type="ECO:0000256" key="3">
    <source>
        <dbReference type="ARBA" id="ARBA00022729"/>
    </source>
</evidence>
<feature type="domain" description="WSC" evidence="7">
    <location>
        <begin position="114"/>
        <end position="211"/>
    </location>
</feature>
<keyword evidence="9" id="KW-1185">Reference proteome</keyword>
<keyword evidence="4" id="KW-1133">Transmembrane helix</keyword>
<accession>A0AAD4L433</accession>
<dbReference type="Pfam" id="PF01822">
    <property type="entry name" value="WSC"/>
    <property type="match status" value="4"/>
</dbReference>
<evidence type="ECO:0000313" key="9">
    <source>
        <dbReference type="Proteomes" id="UP001201163"/>
    </source>
</evidence>
<evidence type="ECO:0000256" key="5">
    <source>
        <dbReference type="ARBA" id="ARBA00023136"/>
    </source>
</evidence>
<keyword evidence="3" id="KW-0732">Signal</keyword>
<feature type="domain" description="WSC" evidence="7">
    <location>
        <begin position="239"/>
        <end position="332"/>
    </location>
</feature>
<reference evidence="8" key="1">
    <citation type="submission" date="2022-01" db="EMBL/GenBank/DDBJ databases">
        <title>Comparative genomics reveals a dynamic genome evolution in the ectomycorrhizal milk-cap (Lactarius) mushrooms.</title>
        <authorList>
            <consortium name="DOE Joint Genome Institute"/>
            <person name="Lebreton A."/>
            <person name="Tang N."/>
            <person name="Kuo A."/>
            <person name="LaButti K."/>
            <person name="Drula E."/>
            <person name="Barry K."/>
            <person name="Clum A."/>
            <person name="Lipzen A."/>
            <person name="Mousain D."/>
            <person name="Ng V."/>
            <person name="Wang R."/>
            <person name="Wang X."/>
            <person name="Dai Y."/>
            <person name="Henrissat B."/>
            <person name="Grigoriev I.V."/>
            <person name="Guerin-Laguette A."/>
            <person name="Yu F."/>
            <person name="Martin F.M."/>
        </authorList>
    </citation>
    <scope>NUCLEOTIDE SEQUENCE</scope>
    <source>
        <strain evidence="8">QP</strain>
    </source>
</reference>
<evidence type="ECO:0000256" key="1">
    <source>
        <dbReference type="ARBA" id="ARBA00004167"/>
    </source>
</evidence>
<dbReference type="EMBL" id="JAKELL010000173">
    <property type="protein sequence ID" value="KAH8979400.1"/>
    <property type="molecule type" value="Genomic_DNA"/>
</dbReference>
<evidence type="ECO:0000313" key="8">
    <source>
        <dbReference type="EMBL" id="KAH8979400.1"/>
    </source>
</evidence>
<dbReference type="Proteomes" id="UP001201163">
    <property type="component" value="Unassembled WGS sequence"/>
</dbReference>
<keyword evidence="6" id="KW-0325">Glycoprotein</keyword>
<protein>
    <submittedName>
        <fullName evidence="8">WSC domain-containing protein</fullName>
    </submittedName>
</protein>
<proteinExistence type="predicted"/>
<feature type="non-terminal residue" evidence="8">
    <location>
        <position position="1"/>
    </location>
</feature>
<dbReference type="PANTHER" id="PTHR24269">
    <property type="entry name" value="KREMEN PROTEIN"/>
    <property type="match status" value="1"/>
</dbReference>
<dbReference type="PANTHER" id="PTHR24269:SF16">
    <property type="entry name" value="PROTEIN SLG1"/>
    <property type="match status" value="1"/>
</dbReference>
<comment type="subcellular location">
    <subcellularLocation>
        <location evidence="1">Membrane</location>
        <topology evidence="1">Single-pass membrane protein</topology>
    </subcellularLocation>
</comment>
<feature type="domain" description="WSC" evidence="7">
    <location>
        <begin position="349"/>
        <end position="446"/>
    </location>
</feature>
<evidence type="ECO:0000256" key="2">
    <source>
        <dbReference type="ARBA" id="ARBA00022692"/>
    </source>
</evidence>
<evidence type="ECO:0000256" key="4">
    <source>
        <dbReference type="ARBA" id="ARBA00022989"/>
    </source>
</evidence>
<gene>
    <name evidence="8" type="ORF">EDB92DRAFT_1806555</name>
</gene>
<dbReference type="AlphaFoldDB" id="A0AAD4L433"/>
<keyword evidence="5" id="KW-0472">Membrane</keyword>
<sequence>LPQGWSSLGCITDHDDILTLTAWEVSRNDMTTGWCVNHCISEGLIYAGLENGKDCYCGNVLSIIAMNATESDCNVPCGGDPTEMCGGPNRLNLYWSGAPLPPPPTLVPTSSTGPWNYLGCYNDSDSQRILDSPITNIPGGPSNTSVENCTDECYAQGYVVAGIEWAWQCFCGHLINYPGMTMPEKDCMMPCSGNQSELCGGPKRLTVYFYTVGELLPCVTVPGSRSALLSYSVAMTEPTAWRLFCIRDNEQIPTLTAWEVSKNGMTTGWCVNHCVSVGLHYAGLGNGMDCYCGNVLSKIAMNATETDCNIPCGGDPTEMCGAPLRLNLYWSGKPLPPPPTLVPTSSTGPWNYLGCYNDSNSQRILESPITNIPGGQSNTSVENCTDECYAQGYVVAGIEEASQCYCGHLINYPGMSMPEKDCMLPCSGNQSELCGGLERMTVYFYTGTL</sequence>
<dbReference type="PROSITE" id="PS51212">
    <property type="entry name" value="WSC"/>
    <property type="match status" value="4"/>
</dbReference>
<dbReference type="InterPro" id="IPR051836">
    <property type="entry name" value="Kremen_rcpt"/>
</dbReference>
<dbReference type="SMART" id="SM00321">
    <property type="entry name" value="WSC"/>
    <property type="match status" value="4"/>
</dbReference>
<organism evidence="8 9">
    <name type="scientific">Lactarius akahatsu</name>
    <dbReference type="NCBI Taxonomy" id="416441"/>
    <lineage>
        <taxon>Eukaryota</taxon>
        <taxon>Fungi</taxon>
        <taxon>Dikarya</taxon>
        <taxon>Basidiomycota</taxon>
        <taxon>Agaricomycotina</taxon>
        <taxon>Agaricomycetes</taxon>
        <taxon>Russulales</taxon>
        <taxon>Russulaceae</taxon>
        <taxon>Lactarius</taxon>
    </lineage>
</organism>
<dbReference type="InterPro" id="IPR002889">
    <property type="entry name" value="WSC_carb-bd"/>
</dbReference>
<feature type="domain" description="WSC" evidence="7">
    <location>
        <begin position="4"/>
        <end position="97"/>
    </location>
</feature>
<comment type="caution">
    <text evidence="8">The sequence shown here is derived from an EMBL/GenBank/DDBJ whole genome shotgun (WGS) entry which is preliminary data.</text>
</comment>
<dbReference type="GO" id="GO:0005886">
    <property type="term" value="C:plasma membrane"/>
    <property type="evidence" value="ECO:0007669"/>
    <property type="project" value="TreeGrafter"/>
</dbReference>
<keyword evidence="2" id="KW-0812">Transmembrane</keyword>